<comment type="catalytic activity">
    <reaction evidence="6 8">
        <text>a plastoquinone + NADPH + (n+1) H(+)(in) = a plastoquinol + NADP(+) + n H(+)(out)</text>
        <dbReference type="Rhea" id="RHEA:42612"/>
        <dbReference type="Rhea" id="RHEA-COMP:9561"/>
        <dbReference type="Rhea" id="RHEA-COMP:9562"/>
        <dbReference type="ChEBI" id="CHEBI:15378"/>
        <dbReference type="ChEBI" id="CHEBI:17757"/>
        <dbReference type="ChEBI" id="CHEBI:57783"/>
        <dbReference type="ChEBI" id="CHEBI:58349"/>
        <dbReference type="ChEBI" id="CHEBI:62192"/>
    </reaction>
</comment>
<evidence type="ECO:0000256" key="2">
    <source>
        <dbReference type="ARBA" id="ARBA00010535"/>
    </source>
</evidence>
<dbReference type="GO" id="GO:0005886">
    <property type="term" value="C:plasma membrane"/>
    <property type="evidence" value="ECO:0007669"/>
    <property type="project" value="UniProtKB-SubCell"/>
</dbReference>
<dbReference type="HAMAP" id="MF_01350">
    <property type="entry name" value="NDH1_NuoH"/>
    <property type="match status" value="1"/>
</dbReference>
<dbReference type="GO" id="GO:0009060">
    <property type="term" value="P:aerobic respiration"/>
    <property type="evidence" value="ECO:0007669"/>
    <property type="project" value="TreeGrafter"/>
</dbReference>
<comment type="catalytic activity">
    <reaction evidence="6 8">
        <text>a plastoquinone + NADH + (n+1) H(+)(in) = a plastoquinol + NAD(+) + n H(+)(out)</text>
        <dbReference type="Rhea" id="RHEA:42608"/>
        <dbReference type="Rhea" id="RHEA-COMP:9561"/>
        <dbReference type="Rhea" id="RHEA-COMP:9562"/>
        <dbReference type="ChEBI" id="CHEBI:15378"/>
        <dbReference type="ChEBI" id="CHEBI:17757"/>
        <dbReference type="ChEBI" id="CHEBI:57540"/>
        <dbReference type="ChEBI" id="CHEBI:57945"/>
        <dbReference type="ChEBI" id="CHEBI:62192"/>
    </reaction>
</comment>
<dbReference type="PANTHER" id="PTHR11432:SF3">
    <property type="entry name" value="NADH-UBIQUINONE OXIDOREDUCTASE CHAIN 1"/>
    <property type="match status" value="1"/>
</dbReference>
<dbReference type="EMBL" id="KJ746597">
    <property type="protein sequence ID" value="AID67429.1"/>
    <property type="molecule type" value="Genomic_DNA"/>
</dbReference>
<feature type="transmembrane region" description="Helical" evidence="6 8">
    <location>
        <begin position="252"/>
        <end position="275"/>
    </location>
</feature>
<evidence type="ECO:0000256" key="4">
    <source>
        <dbReference type="ARBA" id="ARBA00022989"/>
    </source>
</evidence>
<dbReference type="InterPro" id="IPR001694">
    <property type="entry name" value="NADH_UbQ_OxRdtase_su1/FPO"/>
</dbReference>
<evidence type="ECO:0000256" key="5">
    <source>
        <dbReference type="ARBA" id="ARBA00023136"/>
    </source>
</evidence>
<dbReference type="GO" id="GO:0019684">
    <property type="term" value="P:photosynthesis, light reaction"/>
    <property type="evidence" value="ECO:0007669"/>
    <property type="project" value="UniProtKB-UniRule"/>
</dbReference>
<comment type="function">
    <text evidence="6">NDH shuttles electrons from NAD(P)H:plastoquinone, via FMN and iron-sulfur (Fe-S) centers, to quinones in the photosynthetic chain and possibly in a chloroplast respiratory chain. The immediate electron acceptor for the enzyme in this species is believed to be plastoquinone. Couples the redox reaction to proton translocation, and thus conserves the redox energy in a proton gradient.</text>
</comment>
<keyword evidence="6 8" id="KW-0521">NADP</keyword>
<gene>
    <name evidence="6 9" type="primary">ndhA</name>
</gene>
<dbReference type="GO" id="GO:0009535">
    <property type="term" value="C:chloroplast thylakoid membrane"/>
    <property type="evidence" value="ECO:0007669"/>
    <property type="project" value="UniProtKB-SubCell"/>
</dbReference>
<dbReference type="GO" id="GO:0016655">
    <property type="term" value="F:oxidoreductase activity, acting on NAD(P)H, quinone or similar compound as acceptor"/>
    <property type="evidence" value="ECO:0007669"/>
    <property type="project" value="UniProtKB-UniRule"/>
</dbReference>
<accession>A0A088CJV8</accession>
<reference evidence="9" key="1">
    <citation type="journal article" date="2014" name="BMC Genomics">
        <title>Six newly sequenced chloroplast genomes from prasinophyte green algae provide insights into the relationships among prasinophyte lineages and the diversity of streamlined genome architecture in picoplanktonic species.</title>
        <authorList>
            <person name="Lemieux C."/>
            <person name="Otis C."/>
            <person name="Turmel M."/>
        </authorList>
    </citation>
    <scope>NUCLEOTIDE SEQUENCE</scope>
</reference>
<keyword evidence="8 9" id="KW-0934">Plastid</keyword>
<protein>
    <recommendedName>
        <fullName evidence="6">NAD(P)H-quinone oxidoreductase subunit 1, chloroplastic</fullName>
        <ecNumber evidence="6">7.1.1.-</ecNumber>
    </recommendedName>
    <alternativeName>
        <fullName evidence="6">NAD(P)H dehydrogenase subunit 1</fullName>
        <shortName evidence="6">NDH subunit 1</shortName>
    </alternativeName>
    <alternativeName>
        <fullName evidence="6">NADH-plastoquinone oxidoreductase subunit 1</fullName>
    </alternativeName>
</protein>
<feature type="transmembrane region" description="Helical" evidence="6 8">
    <location>
        <begin position="25"/>
        <end position="49"/>
    </location>
</feature>
<organism evidence="9">
    <name type="scientific">Prasinococcus sp. CCMP1194</name>
    <dbReference type="NCBI Taxonomy" id="110672"/>
    <lineage>
        <taxon>Eukaryota</taxon>
        <taxon>Viridiplantae</taxon>
        <taxon>Prasinodermophyta</taxon>
        <taxon>Palmophyllophyceae</taxon>
        <taxon>Prasinococcales</taxon>
        <taxon>Prasinococcaceae</taxon>
        <taxon>Prasinococcus</taxon>
    </lineage>
</organism>
<evidence type="ECO:0000256" key="1">
    <source>
        <dbReference type="ARBA" id="ARBA00004141"/>
    </source>
</evidence>
<evidence type="ECO:0000256" key="3">
    <source>
        <dbReference type="ARBA" id="ARBA00022692"/>
    </source>
</evidence>
<evidence type="ECO:0000256" key="8">
    <source>
        <dbReference type="RuleBase" id="RU000474"/>
    </source>
</evidence>
<dbReference type="Pfam" id="PF00146">
    <property type="entry name" value="NADHdh"/>
    <property type="match status" value="1"/>
</dbReference>
<dbReference type="GO" id="GO:0003954">
    <property type="term" value="F:NADH dehydrogenase activity"/>
    <property type="evidence" value="ECO:0007669"/>
    <property type="project" value="TreeGrafter"/>
</dbReference>
<dbReference type="NCBIfam" id="NF004741">
    <property type="entry name" value="PRK06076.1-2"/>
    <property type="match status" value="1"/>
</dbReference>
<dbReference type="PANTHER" id="PTHR11432">
    <property type="entry name" value="NADH DEHYDROGENASE SUBUNIT 1"/>
    <property type="match status" value="1"/>
</dbReference>
<geneLocation type="chloroplast" evidence="9"/>
<comment type="similarity">
    <text evidence="2 6 7">Belongs to the complex I subunit 1 family.</text>
</comment>
<keyword evidence="6 8" id="KW-0793">Thylakoid</keyword>
<evidence type="ECO:0000313" key="9">
    <source>
        <dbReference type="EMBL" id="AID67429.1"/>
    </source>
</evidence>
<keyword evidence="6 8" id="KW-1278">Translocase</keyword>
<comment type="subunit">
    <text evidence="6 8">NDH is composed of at least 16 different subunits, 5 of which are encoded in the nucleus.</text>
</comment>
<keyword evidence="8 9" id="KW-0150">Chloroplast</keyword>
<evidence type="ECO:0000256" key="6">
    <source>
        <dbReference type="HAMAP-Rule" id="MF_01350"/>
    </source>
</evidence>
<name>A0A088CJV8_9VIRI</name>
<keyword evidence="6 8" id="KW-0618">Plastoquinone</keyword>
<keyword evidence="6 7" id="KW-0520">NAD</keyword>
<keyword evidence="3 6" id="KW-0812">Transmembrane</keyword>
<feature type="transmembrane region" description="Helical" evidence="6 8">
    <location>
        <begin position="338"/>
        <end position="356"/>
    </location>
</feature>
<dbReference type="InterPro" id="IPR018086">
    <property type="entry name" value="NADH_UbQ_OxRdtase_su1_CS"/>
</dbReference>
<keyword evidence="5 6" id="KW-0472">Membrane</keyword>
<feature type="transmembrane region" description="Helical" evidence="6 8">
    <location>
        <begin position="95"/>
        <end position="118"/>
    </location>
</feature>
<dbReference type="AlphaFoldDB" id="A0A088CJV8"/>
<proteinExistence type="inferred from homology"/>
<sequence>MVIDLKEFFTTIFVSFGLSNSISQIIWAFLSLVILGLSAAIGVLVLVWLERKISAEVQQRIGPEYAGSFGFLQPLIDGLKLFLKESFFPRNSKQFFYRLGPVLVLLPSFLSFLIIPLSKATLLTDNQSGIFLWLAVASIAPIGLLISGYAANNKYSFLGALRATSQTISYELPLTFATLALCVIAEGLNVFDIIQSQAKFGILSWNIWRQPIGFATFFLSALAESERLPFDLPEAEEELVAGYQTEYTGITFGLFFVASYVNVLLFSFFITIFYLGGWVPPINHIFFIDQPEIQILFNVLSIFFTLLKVYSVVFLIILIRWTVPRIRIDQLLNLGWKFLLPLSLGNLFLTATFHFLA</sequence>
<dbReference type="PROSITE" id="PS00667">
    <property type="entry name" value="COMPLEX1_ND1_1"/>
    <property type="match status" value="1"/>
</dbReference>
<evidence type="ECO:0000256" key="7">
    <source>
        <dbReference type="RuleBase" id="RU000471"/>
    </source>
</evidence>
<dbReference type="PROSITE" id="PS00668">
    <property type="entry name" value="COMPLEX1_ND1_2"/>
    <property type="match status" value="1"/>
</dbReference>
<keyword evidence="6 8" id="KW-0874">Quinone</keyword>
<feature type="transmembrane region" description="Helical" evidence="6 8">
    <location>
        <begin position="295"/>
        <end position="318"/>
    </location>
</feature>
<feature type="transmembrane region" description="Helical" evidence="6 8">
    <location>
        <begin position="130"/>
        <end position="152"/>
    </location>
</feature>
<dbReference type="GO" id="GO:0048038">
    <property type="term" value="F:quinone binding"/>
    <property type="evidence" value="ECO:0007669"/>
    <property type="project" value="UniProtKB-UniRule"/>
</dbReference>
<dbReference type="EC" id="7.1.1.-" evidence="6"/>
<comment type="subcellular location">
    <subcellularLocation>
        <location evidence="7">Cell membrane</location>
        <topology evidence="7">Multi-pass membrane protein</topology>
    </subcellularLocation>
    <subcellularLocation>
        <location evidence="1">Membrane</location>
        <topology evidence="1">Multi-pass membrane protein</topology>
    </subcellularLocation>
    <subcellularLocation>
        <location evidence="6 8">Plastid</location>
        <location evidence="6 8">Chloroplast thylakoid membrane</location>
        <topology evidence="6 8">Multi-pass membrane protein</topology>
    </subcellularLocation>
</comment>
<keyword evidence="4 6" id="KW-1133">Transmembrane helix</keyword>